<dbReference type="EMBL" id="WRXO01000011">
    <property type="protein sequence ID" value="MVT44528.1"/>
    <property type="molecule type" value="Genomic_DNA"/>
</dbReference>
<keyword evidence="6" id="KW-1185">Reference proteome</keyword>
<dbReference type="Pfam" id="PF00704">
    <property type="entry name" value="Glyco_hydro_18"/>
    <property type="match status" value="1"/>
</dbReference>
<proteinExistence type="predicted"/>
<keyword evidence="3" id="KW-1133">Transmembrane helix</keyword>
<organism evidence="5 6">
    <name type="scientific">Chitinophaga oryziterrae</name>
    <dbReference type="NCBI Taxonomy" id="1031224"/>
    <lineage>
        <taxon>Bacteria</taxon>
        <taxon>Pseudomonadati</taxon>
        <taxon>Bacteroidota</taxon>
        <taxon>Chitinophagia</taxon>
        <taxon>Chitinophagales</taxon>
        <taxon>Chitinophagaceae</taxon>
        <taxon>Chitinophaga</taxon>
    </lineage>
</organism>
<keyword evidence="1" id="KW-0378">Hydrolase</keyword>
<dbReference type="RefSeq" id="WP_157303319.1">
    <property type="nucleotide sequence ID" value="NZ_BAAAZB010000036.1"/>
</dbReference>
<name>A0A6N8JJV0_9BACT</name>
<keyword evidence="3" id="KW-0472">Membrane</keyword>
<dbReference type="PANTHER" id="PTHR46290">
    <property type="entry name" value="DI-N-ACETYLCHITOBIASE"/>
    <property type="match status" value="1"/>
</dbReference>
<accession>A0A6N8JJV0</accession>
<evidence type="ECO:0000256" key="1">
    <source>
        <dbReference type="ARBA" id="ARBA00022801"/>
    </source>
</evidence>
<dbReference type="Gene3D" id="3.20.20.80">
    <property type="entry name" value="Glycosidases"/>
    <property type="match status" value="1"/>
</dbReference>
<dbReference type="GO" id="GO:0009313">
    <property type="term" value="P:oligosaccharide catabolic process"/>
    <property type="evidence" value="ECO:0007669"/>
    <property type="project" value="TreeGrafter"/>
</dbReference>
<dbReference type="InterPro" id="IPR029070">
    <property type="entry name" value="Chitinase_insertion_sf"/>
</dbReference>
<feature type="transmembrane region" description="Helical" evidence="3">
    <location>
        <begin position="571"/>
        <end position="592"/>
    </location>
</feature>
<gene>
    <name evidence="5" type="ORF">GO495_28295</name>
</gene>
<dbReference type="InterPro" id="IPR001223">
    <property type="entry name" value="Glyco_hydro18_cat"/>
</dbReference>
<dbReference type="InterPro" id="IPR011583">
    <property type="entry name" value="Chitinase_II/V-like_cat"/>
</dbReference>
<evidence type="ECO:0000256" key="2">
    <source>
        <dbReference type="ARBA" id="ARBA00023295"/>
    </source>
</evidence>
<dbReference type="SMART" id="SM00636">
    <property type="entry name" value="Glyco_18"/>
    <property type="match status" value="1"/>
</dbReference>
<dbReference type="OrthoDB" id="1185215at2"/>
<sequence length="681" mass="76706">MHPYLRGYLLLIALFICTSICTATPVSFQAPKLKMPKDTAVKTKLLKKIITALQFRANVRAKQKERIVTIINGVFADSMIVTAKDIAHLNEELSRQENQHFDSLRSLIHAISIHADDSVDVVPPAPSENKSISESEFNALVSKIIPILQQKDKEKDETNDTARQEKLKRIQAFFNRPPGQIDTLRISENVGRRYILHLGDSASVTGIHPFWMGDKYLNYNFAALSTLSFYGLTADGTTGQIKKMYDPAALKVLAAAQQANCNTTFTLYNPGNLLDHEPAQLLYIDSLLPVMQQHNVGGINIWFGELPHHDREAFTRFVSLMVHYLRRDNNRRYQISVTIPSNDNELAYDLRAMDTLVDHFIIDFTQPDKKTAGATAPLKGNAARALQPVIARYLNLNIAPRKFIALLSYQGTIWKVGRNGVANSYGGTISYNDIKKRFPSDTAVFYDEVAAAAILEEKKDNGEVSSQIWFDDATTLDIKYDYIKGQGLGGVAIWPLGADDGYSELWEGLADKFISIDTTFIDTVPLVDQPAPPLTFWERIVRRFHIERDAIIRLSRNPCSVKSDEYKSDDYVTWITIFFTLITIAAGLFYAYQVRMQRLTPMLRKRLLWLFIGLLLFTFFCAVATVFLSKHVPWLGVTDDPDGCKPISLSVVVIVFFSGVGLGMLIMRLFVFPGLSKEEKP</sequence>
<feature type="transmembrane region" description="Helical" evidence="3">
    <location>
        <begin position="647"/>
        <end position="671"/>
    </location>
</feature>
<dbReference type="GO" id="GO:0008061">
    <property type="term" value="F:chitin binding"/>
    <property type="evidence" value="ECO:0007669"/>
    <property type="project" value="InterPro"/>
</dbReference>
<protein>
    <recommendedName>
        <fullName evidence="4">GH18 domain-containing protein</fullName>
    </recommendedName>
</protein>
<feature type="domain" description="GH18" evidence="4">
    <location>
        <begin position="199"/>
        <end position="516"/>
    </location>
</feature>
<dbReference type="PANTHER" id="PTHR46290:SF1">
    <property type="entry name" value="DI-N-ACETYLCHITOBIASE"/>
    <property type="match status" value="1"/>
</dbReference>
<reference evidence="5 6" key="1">
    <citation type="submission" date="2019-12" db="EMBL/GenBank/DDBJ databases">
        <title>The draft genomic sequence of strain Chitinophaga oryziterrae JCM 16595.</title>
        <authorList>
            <person name="Zhang X."/>
        </authorList>
    </citation>
    <scope>NUCLEOTIDE SEQUENCE [LARGE SCALE GENOMIC DNA]</scope>
    <source>
        <strain evidence="5 6">JCM 16595</strain>
    </source>
</reference>
<dbReference type="SUPFAM" id="SSF51445">
    <property type="entry name" value="(Trans)glycosidases"/>
    <property type="match status" value="1"/>
</dbReference>
<dbReference type="AlphaFoldDB" id="A0A6N8JJV0"/>
<dbReference type="GO" id="GO:0016798">
    <property type="term" value="F:hydrolase activity, acting on glycosyl bonds"/>
    <property type="evidence" value="ECO:0007669"/>
    <property type="project" value="UniProtKB-KW"/>
</dbReference>
<dbReference type="Proteomes" id="UP000468388">
    <property type="component" value="Unassembled WGS sequence"/>
</dbReference>
<evidence type="ECO:0000313" key="5">
    <source>
        <dbReference type="EMBL" id="MVT44528.1"/>
    </source>
</evidence>
<evidence type="ECO:0000313" key="6">
    <source>
        <dbReference type="Proteomes" id="UP000468388"/>
    </source>
</evidence>
<dbReference type="PROSITE" id="PS51910">
    <property type="entry name" value="GH18_2"/>
    <property type="match status" value="1"/>
</dbReference>
<evidence type="ECO:0000259" key="4">
    <source>
        <dbReference type="PROSITE" id="PS51910"/>
    </source>
</evidence>
<comment type="caution">
    <text evidence="5">The sequence shown here is derived from an EMBL/GenBank/DDBJ whole genome shotgun (WGS) entry which is preliminary data.</text>
</comment>
<feature type="transmembrane region" description="Helical" evidence="3">
    <location>
        <begin position="607"/>
        <end position="627"/>
    </location>
</feature>
<dbReference type="InterPro" id="IPR017853">
    <property type="entry name" value="GH"/>
</dbReference>
<keyword evidence="2" id="KW-0326">Glycosidase</keyword>
<dbReference type="InterPro" id="IPR051887">
    <property type="entry name" value="GH18_Domain-Containing"/>
</dbReference>
<keyword evidence="3" id="KW-0812">Transmembrane</keyword>
<dbReference type="Gene3D" id="3.10.50.10">
    <property type="match status" value="1"/>
</dbReference>
<evidence type="ECO:0000256" key="3">
    <source>
        <dbReference type="SAM" id="Phobius"/>
    </source>
</evidence>